<keyword evidence="2" id="KW-0479">Metal-binding</keyword>
<dbReference type="InterPro" id="IPR051559">
    <property type="entry name" value="HIF_prolyl_hydroxylases"/>
</dbReference>
<evidence type="ECO:0000256" key="4">
    <source>
        <dbReference type="ARBA" id="ARBA00022964"/>
    </source>
</evidence>
<dbReference type="GO" id="GO:0031418">
    <property type="term" value="F:L-ascorbic acid binding"/>
    <property type="evidence" value="ECO:0007669"/>
    <property type="project" value="UniProtKB-KW"/>
</dbReference>
<evidence type="ECO:0000313" key="8">
    <source>
        <dbReference type="EMBL" id="KAG2178082.1"/>
    </source>
</evidence>
<proteinExistence type="predicted"/>
<keyword evidence="3" id="KW-0847">Vitamin C</keyword>
<reference evidence="8" key="1">
    <citation type="submission" date="2020-12" db="EMBL/GenBank/DDBJ databases">
        <title>Metabolic potential, ecology and presence of endohyphal bacteria is reflected in genomic diversity of Mucoromycotina.</title>
        <authorList>
            <person name="Muszewska A."/>
            <person name="Okrasinska A."/>
            <person name="Steczkiewicz K."/>
            <person name="Drgas O."/>
            <person name="Orlowska M."/>
            <person name="Perlinska-Lenart U."/>
            <person name="Aleksandrzak-Piekarczyk T."/>
            <person name="Szatraj K."/>
            <person name="Zielenkiewicz U."/>
            <person name="Pilsyk S."/>
            <person name="Malc E."/>
            <person name="Mieczkowski P."/>
            <person name="Kruszewska J.S."/>
            <person name="Biernat P."/>
            <person name="Pawlowska J."/>
        </authorList>
    </citation>
    <scope>NUCLEOTIDE SEQUENCE</scope>
    <source>
        <strain evidence="8">WA0000067209</strain>
    </source>
</reference>
<dbReference type="Gene3D" id="2.60.120.620">
    <property type="entry name" value="q2cbj1_9rhob like domain"/>
    <property type="match status" value="1"/>
</dbReference>
<dbReference type="GO" id="GO:0031543">
    <property type="term" value="F:peptidyl-proline dioxygenase activity"/>
    <property type="evidence" value="ECO:0007669"/>
    <property type="project" value="TreeGrafter"/>
</dbReference>
<dbReference type="GO" id="GO:0071456">
    <property type="term" value="P:cellular response to hypoxia"/>
    <property type="evidence" value="ECO:0007669"/>
    <property type="project" value="TreeGrafter"/>
</dbReference>
<evidence type="ECO:0000256" key="2">
    <source>
        <dbReference type="ARBA" id="ARBA00022723"/>
    </source>
</evidence>
<dbReference type="Pfam" id="PF13640">
    <property type="entry name" value="2OG-FeII_Oxy_3"/>
    <property type="match status" value="1"/>
</dbReference>
<dbReference type="InterPro" id="IPR044862">
    <property type="entry name" value="Pro_4_hyd_alph_FE2OG_OXY"/>
</dbReference>
<keyword evidence="6" id="KW-0408">Iron</keyword>
<evidence type="ECO:0000259" key="7">
    <source>
        <dbReference type="PROSITE" id="PS51471"/>
    </source>
</evidence>
<dbReference type="EMBL" id="JAEPQZ010000008">
    <property type="protein sequence ID" value="KAG2178082.1"/>
    <property type="molecule type" value="Genomic_DNA"/>
</dbReference>
<comment type="caution">
    <text evidence="8">The sequence shown here is derived from an EMBL/GenBank/DDBJ whole genome shotgun (WGS) entry which is preliminary data.</text>
</comment>
<name>A0A8H7PQ10_MORIS</name>
<dbReference type="PANTHER" id="PTHR12907">
    <property type="entry name" value="EGL NINE HOMOLOG-RELATED"/>
    <property type="match status" value="1"/>
</dbReference>
<accession>A0A8H7PQ10</accession>
<evidence type="ECO:0000256" key="1">
    <source>
        <dbReference type="ARBA" id="ARBA00001961"/>
    </source>
</evidence>
<dbReference type="GO" id="GO:0008198">
    <property type="term" value="F:ferrous iron binding"/>
    <property type="evidence" value="ECO:0007669"/>
    <property type="project" value="TreeGrafter"/>
</dbReference>
<evidence type="ECO:0000256" key="3">
    <source>
        <dbReference type="ARBA" id="ARBA00022896"/>
    </source>
</evidence>
<evidence type="ECO:0000256" key="6">
    <source>
        <dbReference type="ARBA" id="ARBA00023004"/>
    </source>
</evidence>
<keyword evidence="5" id="KW-0560">Oxidoreductase</keyword>
<dbReference type="SMART" id="SM00702">
    <property type="entry name" value="P4Hc"/>
    <property type="match status" value="1"/>
</dbReference>
<dbReference type="InterPro" id="IPR006620">
    <property type="entry name" value="Pro_4_hyd_alph"/>
</dbReference>
<keyword evidence="4" id="KW-0223">Dioxygenase</keyword>
<sequence>MSNESVDNVLTDRILRAVSKQEKLPEFPDEADDLPSDYEYDPDAEEEVEEVEEISENELLEILEQESSALDTARLLFNEDKVKEADTLSLDILSPQSVRDLYETGSVVLDNVVDKSVIQGTLYIAYSRMMFIILITLIYQAAHDEASVMQNNGEFQPAQEYRQEGDDQYRDNKARDDRTVWLNPADESKESSRPKISQLLKMLQHKLLQDLSQIIHLNGNVEYQLAYYHPQNARYERHRDAFPTSEREDTTQRRVTAIIYLNPDWVQGDGGELRLFGKNSAPHQDVEPIASRLVVFLSGVVDHAVISASKPRYALTAWIR</sequence>
<keyword evidence="9" id="KW-1185">Reference proteome</keyword>
<dbReference type="AlphaFoldDB" id="A0A8H7PQ10"/>
<dbReference type="Proteomes" id="UP000654370">
    <property type="component" value="Unassembled WGS sequence"/>
</dbReference>
<dbReference type="PANTHER" id="PTHR12907:SF26">
    <property type="entry name" value="HIF PROLYL HYDROXYLASE, ISOFORM C"/>
    <property type="match status" value="1"/>
</dbReference>
<dbReference type="PROSITE" id="PS51471">
    <property type="entry name" value="FE2OG_OXY"/>
    <property type="match status" value="1"/>
</dbReference>
<organism evidence="8 9">
    <name type="scientific">Mortierella isabellina</name>
    <name type="common">Filamentous fungus</name>
    <name type="synonym">Umbelopsis isabellina</name>
    <dbReference type="NCBI Taxonomy" id="91625"/>
    <lineage>
        <taxon>Eukaryota</taxon>
        <taxon>Fungi</taxon>
        <taxon>Fungi incertae sedis</taxon>
        <taxon>Mucoromycota</taxon>
        <taxon>Mucoromycotina</taxon>
        <taxon>Umbelopsidomycetes</taxon>
        <taxon>Umbelopsidales</taxon>
        <taxon>Umbelopsidaceae</taxon>
        <taxon>Umbelopsis</taxon>
    </lineage>
</organism>
<evidence type="ECO:0000256" key="5">
    <source>
        <dbReference type="ARBA" id="ARBA00023002"/>
    </source>
</evidence>
<dbReference type="InterPro" id="IPR005123">
    <property type="entry name" value="Oxoglu/Fe-dep_dioxygenase_dom"/>
</dbReference>
<feature type="domain" description="Fe2OG dioxygenase" evidence="7">
    <location>
        <begin position="219"/>
        <end position="320"/>
    </location>
</feature>
<evidence type="ECO:0000313" key="9">
    <source>
        <dbReference type="Proteomes" id="UP000654370"/>
    </source>
</evidence>
<protein>
    <recommendedName>
        <fullName evidence="7">Fe2OG dioxygenase domain-containing protein</fullName>
    </recommendedName>
</protein>
<dbReference type="OrthoDB" id="76265at2759"/>
<comment type="cofactor">
    <cofactor evidence="1">
        <name>L-ascorbate</name>
        <dbReference type="ChEBI" id="CHEBI:38290"/>
    </cofactor>
</comment>
<gene>
    <name evidence="8" type="ORF">INT43_003335</name>
</gene>